<evidence type="ECO:0000256" key="1">
    <source>
        <dbReference type="SAM" id="Phobius"/>
    </source>
</evidence>
<proteinExistence type="predicted"/>
<feature type="transmembrane region" description="Helical" evidence="1">
    <location>
        <begin position="139"/>
        <end position="158"/>
    </location>
</feature>
<dbReference type="STRING" id="1379870.SD10_19250"/>
<feature type="transmembrane region" description="Helical" evidence="1">
    <location>
        <begin position="105"/>
        <end position="127"/>
    </location>
</feature>
<sequence>MQPNLVYLFTKPPLWLAVFFALTTALTLFSFLMAVRQSMPKRTLPLLAGLLIWLLLLGLLASQDLFLNLNAKPPRLPLAVVLPLLLIILLFVSRGGRRFLDALSLPAITYLNTVRVLVEITLYGLFIHHQVPELITFEGRNFDIIAGLTAPIIAYFSFNRPVLSTRWLFLWNVLALLLLTNVVTHAILSTPLPFQQFAFEQPNVAILKFPYIWLPGFVVPTVLLGHLVAIRRLLISQP</sequence>
<reference evidence="2 3" key="1">
    <citation type="journal article" date="2014" name="Curr. Microbiol.">
        <title>Spirosoma radiotolerans sp. nov., a gamma-radiation-resistant bacterium isolated from gamma ray-irradiated soil.</title>
        <authorList>
            <person name="Lee J.J."/>
            <person name="Srinivasan S."/>
            <person name="Lim S."/>
            <person name="Joe M."/>
            <person name="Im S."/>
            <person name="Bae S.I."/>
            <person name="Park K.R."/>
            <person name="Han J.H."/>
            <person name="Park S.H."/>
            <person name="Joo B.M."/>
            <person name="Park S.J."/>
            <person name="Kim M.K."/>
        </authorList>
    </citation>
    <scope>NUCLEOTIDE SEQUENCE [LARGE SCALE GENOMIC DNA]</scope>
    <source>
        <strain evidence="2 3">DG5A</strain>
    </source>
</reference>
<dbReference type="Proteomes" id="UP000033054">
    <property type="component" value="Chromosome"/>
</dbReference>
<organism evidence="2 3">
    <name type="scientific">Spirosoma radiotolerans</name>
    <dbReference type="NCBI Taxonomy" id="1379870"/>
    <lineage>
        <taxon>Bacteria</taxon>
        <taxon>Pseudomonadati</taxon>
        <taxon>Bacteroidota</taxon>
        <taxon>Cytophagia</taxon>
        <taxon>Cytophagales</taxon>
        <taxon>Cytophagaceae</taxon>
        <taxon>Spirosoma</taxon>
    </lineage>
</organism>
<protein>
    <submittedName>
        <fullName evidence="2">Membrane protein</fullName>
    </submittedName>
</protein>
<evidence type="ECO:0000313" key="2">
    <source>
        <dbReference type="EMBL" id="AKD56718.1"/>
    </source>
</evidence>
<name>A0A0E3ZXZ4_9BACT</name>
<dbReference type="KEGG" id="srd:SD10_19250"/>
<keyword evidence="1" id="KW-0472">Membrane</keyword>
<keyword evidence="1" id="KW-1133">Transmembrane helix</keyword>
<keyword evidence="3" id="KW-1185">Reference proteome</keyword>
<dbReference type="HOGENOM" id="CLU_084444_0_0_10"/>
<evidence type="ECO:0000313" key="3">
    <source>
        <dbReference type="Proteomes" id="UP000033054"/>
    </source>
</evidence>
<dbReference type="RefSeq" id="WP_046575971.1">
    <property type="nucleotide sequence ID" value="NZ_CP010429.1"/>
</dbReference>
<feature type="transmembrane region" description="Helical" evidence="1">
    <location>
        <begin position="44"/>
        <end position="63"/>
    </location>
</feature>
<dbReference type="EMBL" id="CP010429">
    <property type="protein sequence ID" value="AKD56718.1"/>
    <property type="molecule type" value="Genomic_DNA"/>
</dbReference>
<accession>A0A0E3ZXZ4</accession>
<gene>
    <name evidence="2" type="ORF">SD10_19250</name>
</gene>
<feature type="transmembrane region" description="Helical" evidence="1">
    <location>
        <begin position="170"/>
        <end position="192"/>
    </location>
</feature>
<feature type="transmembrane region" description="Helical" evidence="1">
    <location>
        <begin position="12"/>
        <end position="32"/>
    </location>
</feature>
<keyword evidence="1" id="KW-0812">Transmembrane</keyword>
<dbReference type="OrthoDB" id="675847at2"/>
<feature type="transmembrane region" description="Helical" evidence="1">
    <location>
        <begin position="212"/>
        <end position="234"/>
    </location>
</feature>
<dbReference type="AlphaFoldDB" id="A0A0E3ZXZ4"/>
<dbReference type="PATRIC" id="fig|1379870.5.peg.4154"/>
<feature type="transmembrane region" description="Helical" evidence="1">
    <location>
        <begin position="75"/>
        <end position="93"/>
    </location>
</feature>